<evidence type="ECO:0000313" key="5">
    <source>
        <dbReference type="Proteomes" id="UP001597128"/>
    </source>
</evidence>
<dbReference type="InterPro" id="IPR011250">
    <property type="entry name" value="OMP/PagP_B-barrel"/>
</dbReference>
<sequence length="212" mass="23305">MKLAICLVFPLTLLVSSVYAEDEWQHKIYVGGKIGRSHVNFDLSSGGIGKVEDEQERKVSIDRKDTILDAVIGYKFNSYIAAELGYLDLGDYTAKADSYGIGTASASGATISALWSYPFNEKFSVYARTGVLFAKTRTKARYINSDDEFVSGRENRSDVVPVLGIGANYNLTKNWQLTGEYRDVGSARLVKAAGESLDIEVNAFTVGANYFF</sequence>
<comment type="subcellular location">
    <subcellularLocation>
        <location evidence="1">Cell outer membrane</location>
    </subcellularLocation>
</comment>
<dbReference type="Pfam" id="PF01389">
    <property type="entry name" value="OmpA_membrane"/>
    <property type="match status" value="1"/>
</dbReference>
<dbReference type="EMBL" id="JBHTKB010000002">
    <property type="protein sequence ID" value="MFD0914045.1"/>
    <property type="molecule type" value="Genomic_DNA"/>
</dbReference>
<keyword evidence="2" id="KW-0732">Signal</keyword>
<gene>
    <name evidence="4" type="ORF">ACFQ1Z_10840</name>
</gene>
<evidence type="ECO:0000259" key="3">
    <source>
        <dbReference type="Pfam" id="PF01389"/>
    </source>
</evidence>
<proteinExistence type="predicted"/>
<dbReference type="SUPFAM" id="SSF56925">
    <property type="entry name" value="OMPA-like"/>
    <property type="match status" value="1"/>
</dbReference>
<dbReference type="Gene3D" id="2.40.160.20">
    <property type="match status" value="1"/>
</dbReference>
<feature type="domain" description="Outer membrane protein OmpA-like transmembrane" evidence="3">
    <location>
        <begin position="26"/>
        <end position="185"/>
    </location>
</feature>
<evidence type="ECO:0000313" key="4">
    <source>
        <dbReference type="EMBL" id="MFD0914045.1"/>
    </source>
</evidence>
<dbReference type="Proteomes" id="UP001597128">
    <property type="component" value="Unassembled WGS sequence"/>
</dbReference>
<reference evidence="5" key="1">
    <citation type="journal article" date="2019" name="Int. J. Syst. Evol. Microbiol.">
        <title>The Global Catalogue of Microorganisms (GCM) 10K type strain sequencing project: providing services to taxonomists for standard genome sequencing and annotation.</title>
        <authorList>
            <consortium name="The Broad Institute Genomics Platform"/>
            <consortium name="The Broad Institute Genome Sequencing Center for Infectious Disease"/>
            <person name="Wu L."/>
            <person name="Ma J."/>
        </authorList>
    </citation>
    <scope>NUCLEOTIDE SEQUENCE [LARGE SCALE GENOMIC DNA]</scope>
    <source>
        <strain evidence="5">CCUG 58412</strain>
    </source>
</reference>
<dbReference type="RefSeq" id="WP_379057576.1">
    <property type="nucleotide sequence ID" value="NZ_JBHTKB010000002.1"/>
</dbReference>
<evidence type="ECO:0000256" key="2">
    <source>
        <dbReference type="SAM" id="SignalP"/>
    </source>
</evidence>
<feature type="chain" id="PRO_5047344065" evidence="2">
    <location>
        <begin position="21"/>
        <end position="212"/>
    </location>
</feature>
<dbReference type="InterPro" id="IPR000498">
    <property type="entry name" value="OmpA-like_TM_dom"/>
</dbReference>
<keyword evidence="5" id="KW-1185">Reference proteome</keyword>
<organism evidence="4 5">
    <name type="scientific">Methylophilus luteus</name>
    <dbReference type="NCBI Taxonomy" id="640108"/>
    <lineage>
        <taxon>Bacteria</taxon>
        <taxon>Pseudomonadati</taxon>
        <taxon>Pseudomonadota</taxon>
        <taxon>Betaproteobacteria</taxon>
        <taxon>Nitrosomonadales</taxon>
        <taxon>Methylophilaceae</taxon>
        <taxon>Methylophilus</taxon>
    </lineage>
</organism>
<evidence type="ECO:0000256" key="1">
    <source>
        <dbReference type="ARBA" id="ARBA00004442"/>
    </source>
</evidence>
<name>A0ABW3FAS4_9PROT</name>
<protein>
    <submittedName>
        <fullName evidence="4">Outer membrane beta-barrel protein</fullName>
    </submittedName>
</protein>
<comment type="caution">
    <text evidence="4">The sequence shown here is derived from an EMBL/GenBank/DDBJ whole genome shotgun (WGS) entry which is preliminary data.</text>
</comment>
<accession>A0ABW3FAS4</accession>
<feature type="signal peptide" evidence="2">
    <location>
        <begin position="1"/>
        <end position="20"/>
    </location>
</feature>